<dbReference type="Proteomes" id="UP000220836">
    <property type="component" value="Unassembled WGS sequence"/>
</dbReference>
<gene>
    <name evidence="1" type="ORF">PEV8663_00267</name>
</gene>
<name>A0A238JSG9_9RHOB</name>
<organism evidence="1 2">
    <name type="scientific">Pelagimonas varians</name>
    <dbReference type="NCBI Taxonomy" id="696760"/>
    <lineage>
        <taxon>Bacteria</taxon>
        <taxon>Pseudomonadati</taxon>
        <taxon>Pseudomonadota</taxon>
        <taxon>Alphaproteobacteria</taxon>
        <taxon>Rhodobacterales</taxon>
        <taxon>Roseobacteraceae</taxon>
        <taxon>Pelagimonas</taxon>
    </lineage>
</organism>
<evidence type="ECO:0000313" key="1">
    <source>
        <dbReference type="EMBL" id="SMX33590.1"/>
    </source>
</evidence>
<keyword evidence="2" id="KW-1185">Reference proteome</keyword>
<dbReference type="EMBL" id="FXYH01000001">
    <property type="protein sequence ID" value="SMX33590.1"/>
    <property type="molecule type" value="Genomic_DNA"/>
</dbReference>
<accession>A0A238JSG9</accession>
<sequence>MTFIDLAPVCSLVPQSFGAQKRKTAPPKGRRFVILSHVALKTLL</sequence>
<proteinExistence type="predicted"/>
<evidence type="ECO:0000313" key="2">
    <source>
        <dbReference type="Proteomes" id="UP000220836"/>
    </source>
</evidence>
<dbReference type="AlphaFoldDB" id="A0A238JSG9"/>
<protein>
    <submittedName>
        <fullName evidence="1">Uncharacterized protein</fullName>
    </submittedName>
</protein>
<reference evidence="1 2" key="1">
    <citation type="submission" date="2017-05" db="EMBL/GenBank/DDBJ databases">
        <authorList>
            <person name="Song R."/>
            <person name="Chenine A.L."/>
            <person name="Ruprecht R.M."/>
        </authorList>
    </citation>
    <scope>NUCLEOTIDE SEQUENCE [LARGE SCALE GENOMIC DNA]</scope>
    <source>
        <strain evidence="1 2">CECT 8663</strain>
    </source>
</reference>